<evidence type="ECO:0000313" key="2">
    <source>
        <dbReference type="WBParaSite" id="PEQ_0001186801-mRNA-1"/>
    </source>
</evidence>
<dbReference type="AlphaFoldDB" id="A0A914RZV7"/>
<name>A0A914RZV7_PAREQ</name>
<dbReference type="Proteomes" id="UP000887564">
    <property type="component" value="Unplaced"/>
</dbReference>
<dbReference type="WBParaSite" id="PEQ_0001186801-mRNA-1">
    <property type="protein sequence ID" value="PEQ_0001186801-mRNA-1"/>
    <property type="gene ID" value="PEQ_0001186801"/>
</dbReference>
<keyword evidence="1" id="KW-1185">Reference proteome</keyword>
<proteinExistence type="predicted"/>
<accession>A0A914RZV7</accession>
<protein>
    <submittedName>
        <fullName evidence="2">Uncharacterized protein</fullName>
    </submittedName>
</protein>
<organism evidence="1 2">
    <name type="scientific">Parascaris equorum</name>
    <name type="common">Equine roundworm</name>
    <dbReference type="NCBI Taxonomy" id="6256"/>
    <lineage>
        <taxon>Eukaryota</taxon>
        <taxon>Metazoa</taxon>
        <taxon>Ecdysozoa</taxon>
        <taxon>Nematoda</taxon>
        <taxon>Chromadorea</taxon>
        <taxon>Rhabditida</taxon>
        <taxon>Spirurina</taxon>
        <taxon>Ascaridomorpha</taxon>
        <taxon>Ascaridoidea</taxon>
        <taxon>Ascarididae</taxon>
        <taxon>Parascaris</taxon>
    </lineage>
</organism>
<sequence length="43" mass="4831">MNSLSLQYSQRISATNHAISSNLPVQNMNAVLLLQSTSTDYRY</sequence>
<evidence type="ECO:0000313" key="1">
    <source>
        <dbReference type="Proteomes" id="UP000887564"/>
    </source>
</evidence>
<reference evidence="2" key="1">
    <citation type="submission" date="2022-11" db="UniProtKB">
        <authorList>
            <consortium name="WormBaseParasite"/>
        </authorList>
    </citation>
    <scope>IDENTIFICATION</scope>
</reference>